<gene>
    <name evidence="2" type="ORF">FH972_024496</name>
</gene>
<reference evidence="2 3" key="1">
    <citation type="submission" date="2019-06" db="EMBL/GenBank/DDBJ databases">
        <title>A chromosomal-level reference genome of Carpinus fangiana (Coryloideae, Betulaceae).</title>
        <authorList>
            <person name="Yang X."/>
            <person name="Wang Z."/>
            <person name="Zhang L."/>
            <person name="Hao G."/>
            <person name="Liu J."/>
            <person name="Yang Y."/>
        </authorList>
    </citation>
    <scope>NUCLEOTIDE SEQUENCE [LARGE SCALE GENOMIC DNA]</scope>
    <source>
        <strain evidence="2">Cfa_2016G</strain>
        <tissue evidence="2">Leaf</tissue>
    </source>
</reference>
<feature type="region of interest" description="Disordered" evidence="1">
    <location>
        <begin position="104"/>
        <end position="135"/>
    </location>
</feature>
<proteinExistence type="predicted"/>
<organism evidence="2 3">
    <name type="scientific">Carpinus fangiana</name>
    <dbReference type="NCBI Taxonomy" id="176857"/>
    <lineage>
        <taxon>Eukaryota</taxon>
        <taxon>Viridiplantae</taxon>
        <taxon>Streptophyta</taxon>
        <taxon>Embryophyta</taxon>
        <taxon>Tracheophyta</taxon>
        <taxon>Spermatophyta</taxon>
        <taxon>Magnoliopsida</taxon>
        <taxon>eudicotyledons</taxon>
        <taxon>Gunneridae</taxon>
        <taxon>Pentapetalae</taxon>
        <taxon>rosids</taxon>
        <taxon>fabids</taxon>
        <taxon>Fagales</taxon>
        <taxon>Betulaceae</taxon>
        <taxon>Carpinus</taxon>
    </lineage>
</organism>
<keyword evidence="3" id="KW-1185">Reference proteome</keyword>
<accession>A0A5N6KYP9</accession>
<comment type="caution">
    <text evidence="2">The sequence shown here is derived from an EMBL/GenBank/DDBJ whole genome shotgun (WGS) entry which is preliminary data.</text>
</comment>
<protein>
    <submittedName>
        <fullName evidence="2">Uncharacterized protein</fullName>
    </submittedName>
</protein>
<evidence type="ECO:0000256" key="1">
    <source>
        <dbReference type="SAM" id="MobiDB-lite"/>
    </source>
</evidence>
<dbReference type="Proteomes" id="UP000327013">
    <property type="component" value="Unassembled WGS sequence"/>
</dbReference>
<dbReference type="AlphaFoldDB" id="A0A5N6KYP9"/>
<evidence type="ECO:0000313" key="3">
    <source>
        <dbReference type="Proteomes" id="UP000327013"/>
    </source>
</evidence>
<evidence type="ECO:0000313" key="2">
    <source>
        <dbReference type="EMBL" id="KAB8360762.1"/>
    </source>
</evidence>
<feature type="compositionally biased region" description="Low complexity" evidence="1">
    <location>
        <begin position="105"/>
        <end position="127"/>
    </location>
</feature>
<dbReference type="EMBL" id="VIBQ01000017">
    <property type="protein sequence ID" value="KAB8360762.1"/>
    <property type="molecule type" value="Genomic_DNA"/>
</dbReference>
<sequence length="264" mass="28916">MPLGACHRLRLCVFLPGLPHPTRFAPSRSSVHLFSSADTHQQARYATTIMFKKAVTAHTTANATGSQSSAFKPVVPALGSTHRNEPLRRVTPAQLNANSAVKRTASGLAKAAGSDKSSSSTDPISSPKQYIGSQNTPIDLERCTVNKTTAPPVFFDENDFDDDDDLLLEAEDLSKKNTVTYPKLPSPQVQSTISYPQLKRDFHSQATTQQDSGFQHTQPDFKEATQSFGSEALPCPQNSEARKAGPDWRTNELWKLSLSVEYHC</sequence>
<name>A0A5N6KYP9_9ROSI</name>